<dbReference type="PANTHER" id="PTHR45749:SF21">
    <property type="entry name" value="DUF4371 DOMAIN-CONTAINING PROTEIN"/>
    <property type="match status" value="1"/>
</dbReference>
<dbReference type="PANTHER" id="PTHR45749">
    <property type="match status" value="1"/>
</dbReference>
<organism evidence="1 2">
    <name type="scientific">Oopsacas minuta</name>
    <dbReference type="NCBI Taxonomy" id="111878"/>
    <lineage>
        <taxon>Eukaryota</taxon>
        <taxon>Metazoa</taxon>
        <taxon>Porifera</taxon>
        <taxon>Hexactinellida</taxon>
        <taxon>Hexasterophora</taxon>
        <taxon>Lyssacinosida</taxon>
        <taxon>Leucopsacidae</taxon>
        <taxon>Oopsacas</taxon>
    </lineage>
</organism>
<evidence type="ECO:0000313" key="1">
    <source>
        <dbReference type="EMBL" id="KAI6658904.1"/>
    </source>
</evidence>
<gene>
    <name evidence="1" type="ORF">LOD99_10897</name>
</gene>
<dbReference type="AlphaFoldDB" id="A0AAV7KCP6"/>
<dbReference type="Proteomes" id="UP001165289">
    <property type="component" value="Unassembled WGS sequence"/>
</dbReference>
<sequence length="230" mass="25719">MEVGYENVKKGRDGIRKHGESLIHRNSESGLNSALNLAAHRVMVNDNVKKEISVNRTALQAVFENLRFCDQKGIHSAVTATKNSCKFPLSDEPNRKIQSQNKAPSLLRDLKDRVRRESNGLSKEPLFSIIIDETTDINRSEQVFCLSFCKSKMKSEEVFLGFHKTSRTDAETLFNLVKSSLMSFELSLLGVRGQGYNGVANIAGRHNGLQTKVLAENSKAIYLYIALDTN</sequence>
<keyword evidence="2" id="KW-1185">Reference proteome</keyword>
<reference evidence="1 2" key="1">
    <citation type="journal article" date="2023" name="BMC Biol.">
        <title>The compact genome of the sponge Oopsacas minuta (Hexactinellida) is lacking key metazoan core genes.</title>
        <authorList>
            <person name="Santini S."/>
            <person name="Schenkelaars Q."/>
            <person name="Jourda C."/>
            <person name="Duchesne M."/>
            <person name="Belahbib H."/>
            <person name="Rocher C."/>
            <person name="Selva M."/>
            <person name="Riesgo A."/>
            <person name="Vervoort M."/>
            <person name="Leys S.P."/>
            <person name="Kodjabachian L."/>
            <person name="Le Bivic A."/>
            <person name="Borchiellini C."/>
            <person name="Claverie J.M."/>
            <person name="Renard E."/>
        </authorList>
    </citation>
    <scope>NUCLEOTIDE SEQUENCE [LARGE SCALE GENOMIC DNA]</scope>
    <source>
        <strain evidence="1">SPO-2</strain>
    </source>
</reference>
<accession>A0AAV7KCP6</accession>
<proteinExistence type="predicted"/>
<evidence type="ECO:0000313" key="2">
    <source>
        <dbReference type="Proteomes" id="UP001165289"/>
    </source>
</evidence>
<protein>
    <submittedName>
        <fullName evidence="1">Zinc finger MYM-type protein 1-like</fullName>
    </submittedName>
</protein>
<comment type="caution">
    <text evidence="1">The sequence shown here is derived from an EMBL/GenBank/DDBJ whole genome shotgun (WGS) entry which is preliminary data.</text>
</comment>
<name>A0AAV7KCP6_9METZ</name>
<dbReference type="EMBL" id="JAKMXF010000072">
    <property type="protein sequence ID" value="KAI6658904.1"/>
    <property type="molecule type" value="Genomic_DNA"/>
</dbReference>